<dbReference type="OrthoDB" id="9807212at2"/>
<dbReference type="PANTHER" id="PTHR48079:SF9">
    <property type="entry name" value="PUTATIVE-RELATED"/>
    <property type="match status" value="1"/>
</dbReference>
<dbReference type="CDD" id="cd05262">
    <property type="entry name" value="SDR_a7"/>
    <property type="match status" value="1"/>
</dbReference>
<keyword evidence="3" id="KW-1185">Reference proteome</keyword>
<dbReference type="GO" id="GO:0005737">
    <property type="term" value="C:cytoplasm"/>
    <property type="evidence" value="ECO:0007669"/>
    <property type="project" value="TreeGrafter"/>
</dbReference>
<evidence type="ECO:0000313" key="2">
    <source>
        <dbReference type="EMBL" id="RAW02567.1"/>
    </source>
</evidence>
<evidence type="ECO:0000313" key="3">
    <source>
        <dbReference type="Proteomes" id="UP000251889"/>
    </source>
</evidence>
<dbReference type="Gene3D" id="3.40.50.720">
    <property type="entry name" value="NAD(P)-binding Rossmann-like Domain"/>
    <property type="match status" value="1"/>
</dbReference>
<dbReference type="RefSeq" id="WP_112744784.1">
    <property type="nucleotide sequence ID" value="NZ_QMFY01000001.1"/>
</dbReference>
<protein>
    <submittedName>
        <fullName evidence="2">3-beta hydroxysteroid dehydrogenase</fullName>
    </submittedName>
</protein>
<dbReference type="GO" id="GO:0004029">
    <property type="term" value="F:aldehyde dehydrogenase (NAD+) activity"/>
    <property type="evidence" value="ECO:0007669"/>
    <property type="project" value="TreeGrafter"/>
</dbReference>
<dbReference type="InterPro" id="IPR001509">
    <property type="entry name" value="Epimerase_deHydtase"/>
</dbReference>
<gene>
    <name evidence="2" type="ORF">DQQ10_00155</name>
</gene>
<dbReference type="Proteomes" id="UP000251889">
    <property type="component" value="Unassembled WGS sequence"/>
</dbReference>
<dbReference type="PANTHER" id="PTHR48079">
    <property type="entry name" value="PROTEIN YEEZ"/>
    <property type="match status" value="1"/>
</dbReference>
<reference evidence="2 3" key="1">
    <citation type="submission" date="2018-06" db="EMBL/GenBank/DDBJ databases">
        <title>Chryseolinea flavus sp. nov., a member of the phylum Bacteroidetes isolated from soil.</title>
        <authorList>
            <person name="Li Y."/>
            <person name="Wang J."/>
        </authorList>
    </citation>
    <scope>NUCLEOTIDE SEQUENCE [LARGE SCALE GENOMIC DNA]</scope>
    <source>
        <strain evidence="2 3">SDU1-6</strain>
    </source>
</reference>
<sequence length="291" mass="31262">MKVFVTGASGFIGSAVVKELRDAKHEVIGLARTEASAKKITDSGAAVLMGGLEDLDVLKQGALLADGIIHTAFIHDFTQYVKANEVEKEVINAMAGVLVGTNKPLIVTAGILGLPLMDGNITEDSKAVNAPRSSEGTAMKWAQEGVNVSVVRLPPSVHDKGDNGFIPFMIRQARKYNIAAYPGVGENRWGAVHRLDAAKLFRLALEHPTKGALYNAIGDNGITLREIANIIGDSLGVSVGSVSGDDSLKHFDWMSRFINIDGPATSLKTQQVLGWKPEHMGLVEDMRKNYF</sequence>
<dbReference type="Pfam" id="PF01370">
    <property type="entry name" value="Epimerase"/>
    <property type="match status" value="1"/>
</dbReference>
<organism evidence="2 3">
    <name type="scientific">Pseudochryseolinea flava</name>
    <dbReference type="NCBI Taxonomy" id="2059302"/>
    <lineage>
        <taxon>Bacteria</taxon>
        <taxon>Pseudomonadati</taxon>
        <taxon>Bacteroidota</taxon>
        <taxon>Cytophagia</taxon>
        <taxon>Cytophagales</taxon>
        <taxon>Fulvivirgaceae</taxon>
        <taxon>Pseudochryseolinea</taxon>
    </lineage>
</organism>
<feature type="domain" description="NAD-dependent epimerase/dehydratase" evidence="1">
    <location>
        <begin position="3"/>
        <end position="76"/>
    </location>
</feature>
<evidence type="ECO:0000259" key="1">
    <source>
        <dbReference type="Pfam" id="PF01370"/>
    </source>
</evidence>
<dbReference type="AlphaFoldDB" id="A0A364Y6H1"/>
<dbReference type="EMBL" id="QMFY01000001">
    <property type="protein sequence ID" value="RAW02567.1"/>
    <property type="molecule type" value="Genomic_DNA"/>
</dbReference>
<dbReference type="SUPFAM" id="SSF51735">
    <property type="entry name" value="NAD(P)-binding Rossmann-fold domains"/>
    <property type="match status" value="1"/>
</dbReference>
<name>A0A364Y6H1_9BACT</name>
<accession>A0A364Y6H1</accession>
<proteinExistence type="predicted"/>
<dbReference type="InterPro" id="IPR051783">
    <property type="entry name" value="NAD(P)-dependent_oxidoreduct"/>
</dbReference>
<comment type="caution">
    <text evidence="2">The sequence shown here is derived from an EMBL/GenBank/DDBJ whole genome shotgun (WGS) entry which is preliminary data.</text>
</comment>
<dbReference type="InterPro" id="IPR036291">
    <property type="entry name" value="NAD(P)-bd_dom_sf"/>
</dbReference>